<gene>
    <name evidence="1" type="ORF">EZS28_018456</name>
</gene>
<sequence>MAIYYSMNKDELLGSSQQKLIDIDLMFRNWSLTFQYTKYFTQFRCTADLITGLHAEPLTEQGLKNLVRDIKSVTISIKNYIITEVTAYMAGYKATDACLNRARQFYNQRSFVVPVQHVKIWSFPISATLTGIRTSLNALLSHVTDLCLLFPKDARATTFFENPYIQNMQQTTCCRNFQDMQMSTLDQQFFFLQLNASNLDLIFETTDEYEDALTTQRNRATRRLNLHTDFTSFLITSLCERNGNGVLTFDGLDSQNQNISVELG</sequence>
<dbReference type="OrthoDB" id="10500762at2759"/>
<evidence type="ECO:0000313" key="2">
    <source>
        <dbReference type="Proteomes" id="UP000324800"/>
    </source>
</evidence>
<dbReference type="EMBL" id="SNRW01004996">
    <property type="protein sequence ID" value="KAA6386018.1"/>
    <property type="molecule type" value="Genomic_DNA"/>
</dbReference>
<protein>
    <submittedName>
        <fullName evidence="1">Uncharacterized protein</fullName>
    </submittedName>
</protein>
<dbReference type="Proteomes" id="UP000324800">
    <property type="component" value="Unassembled WGS sequence"/>
</dbReference>
<comment type="caution">
    <text evidence="1">The sequence shown here is derived from an EMBL/GenBank/DDBJ whole genome shotgun (WGS) entry which is preliminary data.</text>
</comment>
<evidence type="ECO:0000313" key="1">
    <source>
        <dbReference type="EMBL" id="KAA6386018.1"/>
    </source>
</evidence>
<organism evidence="1 2">
    <name type="scientific">Streblomastix strix</name>
    <dbReference type="NCBI Taxonomy" id="222440"/>
    <lineage>
        <taxon>Eukaryota</taxon>
        <taxon>Metamonada</taxon>
        <taxon>Preaxostyla</taxon>
        <taxon>Oxymonadida</taxon>
        <taxon>Streblomastigidae</taxon>
        <taxon>Streblomastix</taxon>
    </lineage>
</organism>
<reference evidence="1 2" key="1">
    <citation type="submission" date="2019-03" db="EMBL/GenBank/DDBJ databases">
        <title>Single cell metagenomics reveals metabolic interactions within the superorganism composed of flagellate Streblomastix strix and complex community of Bacteroidetes bacteria on its surface.</title>
        <authorList>
            <person name="Treitli S.C."/>
            <person name="Kolisko M."/>
            <person name="Husnik F."/>
            <person name="Keeling P."/>
            <person name="Hampl V."/>
        </authorList>
    </citation>
    <scope>NUCLEOTIDE SEQUENCE [LARGE SCALE GENOMIC DNA]</scope>
    <source>
        <strain evidence="1">ST1C</strain>
    </source>
</reference>
<name>A0A5J4VTS8_9EUKA</name>
<dbReference type="AlphaFoldDB" id="A0A5J4VTS8"/>
<accession>A0A5J4VTS8</accession>
<proteinExistence type="predicted"/>